<feature type="transmembrane region" description="Helical" evidence="1">
    <location>
        <begin position="198"/>
        <end position="219"/>
    </location>
</feature>
<feature type="transmembrane region" description="Helical" evidence="1">
    <location>
        <begin position="174"/>
        <end position="192"/>
    </location>
</feature>
<feature type="transmembrane region" description="Helical" evidence="1">
    <location>
        <begin position="21"/>
        <end position="40"/>
    </location>
</feature>
<organism evidence="2 3">
    <name type="scientific">Flavobacterium cupriresistens</name>
    <dbReference type="NCBI Taxonomy" id="2893885"/>
    <lineage>
        <taxon>Bacteria</taxon>
        <taxon>Pseudomonadati</taxon>
        <taxon>Bacteroidota</taxon>
        <taxon>Flavobacteriia</taxon>
        <taxon>Flavobacteriales</taxon>
        <taxon>Flavobacteriaceae</taxon>
        <taxon>Flavobacterium</taxon>
    </lineage>
</organism>
<evidence type="ECO:0000256" key="1">
    <source>
        <dbReference type="SAM" id="Phobius"/>
    </source>
</evidence>
<evidence type="ECO:0008006" key="4">
    <source>
        <dbReference type="Google" id="ProtNLM"/>
    </source>
</evidence>
<feature type="transmembrane region" description="Helical" evidence="1">
    <location>
        <begin position="134"/>
        <end position="153"/>
    </location>
</feature>
<dbReference type="EMBL" id="JAWXVI010000011">
    <property type="protein sequence ID" value="MDX6191677.1"/>
    <property type="molecule type" value="Genomic_DNA"/>
</dbReference>
<reference evidence="2 3" key="1">
    <citation type="submission" date="2023-11" db="EMBL/GenBank/DDBJ databases">
        <title>Unpublished Manusciprt.</title>
        <authorList>
            <person name="Saticioglu I.B."/>
            <person name="Ay H."/>
            <person name="Ajmi N."/>
            <person name="Altun S."/>
            <person name="Duman M."/>
        </authorList>
    </citation>
    <scope>NUCLEOTIDE SEQUENCE [LARGE SCALE GENOMIC DNA]</scope>
    <source>
        <strain evidence="2 3">Fl-318</strain>
    </source>
</reference>
<accession>A0ABU4RGG0</accession>
<keyword evidence="1" id="KW-0812">Transmembrane</keyword>
<dbReference type="RefSeq" id="WP_230002205.1">
    <property type="nucleotide sequence ID" value="NZ_CP087134.1"/>
</dbReference>
<dbReference type="Proteomes" id="UP001273350">
    <property type="component" value="Unassembled WGS sequence"/>
</dbReference>
<keyword evidence="1" id="KW-1133">Transmembrane helix</keyword>
<evidence type="ECO:0000313" key="3">
    <source>
        <dbReference type="Proteomes" id="UP001273350"/>
    </source>
</evidence>
<proteinExistence type="predicted"/>
<feature type="transmembrane region" description="Helical" evidence="1">
    <location>
        <begin position="60"/>
        <end position="80"/>
    </location>
</feature>
<name>A0ABU4RGG0_9FLAO</name>
<gene>
    <name evidence="2" type="ORF">SGQ83_20145</name>
</gene>
<feature type="transmembrane region" description="Helical" evidence="1">
    <location>
        <begin position="92"/>
        <end position="114"/>
    </location>
</feature>
<comment type="caution">
    <text evidence="2">The sequence shown here is derived from an EMBL/GenBank/DDBJ whole genome shotgun (WGS) entry which is preliminary data.</text>
</comment>
<keyword evidence="3" id="KW-1185">Reference proteome</keyword>
<sequence length="249" mass="28516">MESERFNKLAETKNNLIISYLKLRNLIGFSGMLLPFILVLTSKTDHTAKLFVEKSLSVYYYTNSGDILVVTMSVIGVFLFTYNGYNKTEKKITTLASISSLGIAFCPTAISQVISSTIHVENKIVPNVFGVEWHSIFATLLFISMSIMTLVYFPKSDKQQLNTQKKNRNIIYKICGWVMVVSVVLLVTYYIWKPLFLKNIPVVLIFETIILEAFGLSWITKGQTLWPDGEHYVYKGYNELKNWLKSVFN</sequence>
<protein>
    <recommendedName>
        <fullName evidence="4">DUF998 domain-containing protein</fullName>
    </recommendedName>
</protein>
<evidence type="ECO:0000313" key="2">
    <source>
        <dbReference type="EMBL" id="MDX6191677.1"/>
    </source>
</evidence>
<keyword evidence="1" id="KW-0472">Membrane</keyword>